<organism evidence="1 2">
    <name type="scientific">Podospora aff. communis PSN243</name>
    <dbReference type="NCBI Taxonomy" id="3040156"/>
    <lineage>
        <taxon>Eukaryota</taxon>
        <taxon>Fungi</taxon>
        <taxon>Dikarya</taxon>
        <taxon>Ascomycota</taxon>
        <taxon>Pezizomycotina</taxon>
        <taxon>Sordariomycetes</taxon>
        <taxon>Sordariomycetidae</taxon>
        <taxon>Sordariales</taxon>
        <taxon>Podosporaceae</taxon>
        <taxon>Podospora</taxon>
    </lineage>
</organism>
<name>A0AAV9GUB1_9PEZI</name>
<dbReference type="EMBL" id="MU865930">
    <property type="protein sequence ID" value="KAK4450997.1"/>
    <property type="molecule type" value="Genomic_DNA"/>
</dbReference>
<reference evidence="1" key="2">
    <citation type="submission" date="2023-05" db="EMBL/GenBank/DDBJ databases">
        <authorList>
            <consortium name="Lawrence Berkeley National Laboratory"/>
            <person name="Steindorff A."/>
            <person name="Hensen N."/>
            <person name="Bonometti L."/>
            <person name="Westerberg I."/>
            <person name="Brannstrom I.O."/>
            <person name="Guillou S."/>
            <person name="Cros-Aarteil S."/>
            <person name="Calhoun S."/>
            <person name="Haridas S."/>
            <person name="Kuo A."/>
            <person name="Mondo S."/>
            <person name="Pangilinan J."/>
            <person name="Riley R."/>
            <person name="Labutti K."/>
            <person name="Andreopoulos B."/>
            <person name="Lipzen A."/>
            <person name="Chen C."/>
            <person name="Yanf M."/>
            <person name="Daum C."/>
            <person name="Ng V."/>
            <person name="Clum A."/>
            <person name="Ohm R."/>
            <person name="Martin F."/>
            <person name="Silar P."/>
            <person name="Natvig D."/>
            <person name="Lalanne C."/>
            <person name="Gautier V."/>
            <person name="Ament-Velasquez S.L."/>
            <person name="Kruys A."/>
            <person name="Hutchinson M.I."/>
            <person name="Powell A.J."/>
            <person name="Barry K."/>
            <person name="Miller A.N."/>
            <person name="Grigoriev I.V."/>
            <person name="Debuchy R."/>
            <person name="Gladieux P."/>
            <person name="Thoren M.H."/>
            <person name="Johannesson H."/>
        </authorList>
    </citation>
    <scope>NUCLEOTIDE SEQUENCE</scope>
    <source>
        <strain evidence="1">PSN243</strain>
    </source>
</reference>
<reference evidence="1" key="1">
    <citation type="journal article" date="2023" name="Mol. Phylogenet. Evol.">
        <title>Genome-scale phylogeny and comparative genomics of the fungal order Sordariales.</title>
        <authorList>
            <person name="Hensen N."/>
            <person name="Bonometti L."/>
            <person name="Westerberg I."/>
            <person name="Brannstrom I.O."/>
            <person name="Guillou S."/>
            <person name="Cros-Aarteil S."/>
            <person name="Calhoun S."/>
            <person name="Haridas S."/>
            <person name="Kuo A."/>
            <person name="Mondo S."/>
            <person name="Pangilinan J."/>
            <person name="Riley R."/>
            <person name="LaButti K."/>
            <person name="Andreopoulos B."/>
            <person name="Lipzen A."/>
            <person name="Chen C."/>
            <person name="Yan M."/>
            <person name="Daum C."/>
            <person name="Ng V."/>
            <person name="Clum A."/>
            <person name="Steindorff A."/>
            <person name="Ohm R.A."/>
            <person name="Martin F."/>
            <person name="Silar P."/>
            <person name="Natvig D.O."/>
            <person name="Lalanne C."/>
            <person name="Gautier V."/>
            <person name="Ament-Velasquez S.L."/>
            <person name="Kruys A."/>
            <person name="Hutchinson M.I."/>
            <person name="Powell A.J."/>
            <person name="Barry K."/>
            <person name="Miller A.N."/>
            <person name="Grigoriev I.V."/>
            <person name="Debuchy R."/>
            <person name="Gladieux P."/>
            <person name="Hiltunen Thoren M."/>
            <person name="Johannesson H."/>
        </authorList>
    </citation>
    <scope>NUCLEOTIDE SEQUENCE</scope>
    <source>
        <strain evidence="1">PSN243</strain>
    </source>
</reference>
<evidence type="ECO:0000313" key="1">
    <source>
        <dbReference type="EMBL" id="KAK4450997.1"/>
    </source>
</evidence>
<protein>
    <recommendedName>
        <fullName evidence="3">Heterokaryon incompatibility domain-containing protein</fullName>
    </recommendedName>
</protein>
<keyword evidence="2" id="KW-1185">Reference proteome</keyword>
<dbReference type="Proteomes" id="UP001321760">
    <property type="component" value="Unassembled WGS sequence"/>
</dbReference>
<evidence type="ECO:0000313" key="2">
    <source>
        <dbReference type="Proteomes" id="UP001321760"/>
    </source>
</evidence>
<accession>A0AAV9GUB1</accession>
<dbReference type="AlphaFoldDB" id="A0AAV9GUB1"/>
<evidence type="ECO:0008006" key="3">
    <source>
        <dbReference type="Google" id="ProtNLM"/>
    </source>
</evidence>
<comment type="caution">
    <text evidence="1">The sequence shown here is derived from an EMBL/GenBank/DDBJ whole genome shotgun (WGS) entry which is preliminary data.</text>
</comment>
<proteinExistence type="predicted"/>
<gene>
    <name evidence="1" type="ORF">QBC34DRAFT_459422</name>
</gene>
<sequence>MATDCSVCNGFRPRARMLWVDFTCDMETLSAIISQGCRICASIQEGISYFEKFVGGASNISIFNVRGAKWQQGYNGPMDVVICPKNGEPPLSLEFFAGRDSGGATTTVFSNGQRIRSRIPTDTSHEDSFQWASRVIQSCVDTHRTCNISPKREYPTRILDLGLDSNSHDGMSVRLIKIEASAPARTPPLSRYACLSHRWGQSRSLKTEKHTLESHAAVFRGTRFRAPTKTRFILLEDLDCGICGSTRSASSRMTKENGAAKLSGWQPYTGMLSSPSPQPALTAITWASVNGEVRFWDYPLVDESFRVTVAVTDVAAYTDCFGESTGGHIAVSGYLCPATLRYEQSPAATSSVQHGEFRLKFSGSEDDLDMYADYCFADAGPGHIERGALVYCFGHFVNNEYGRDHHASMVIREKVAMDGSTSYERIGIANLRIISLSHLSRGRVTGLDTAELDLITSSSRYVTLTLV</sequence>